<comment type="caution">
    <text evidence="2">The sequence shown here is derived from an EMBL/GenBank/DDBJ whole genome shotgun (WGS) entry which is preliminary data.</text>
</comment>
<reference evidence="2 3" key="1">
    <citation type="journal article" date="2012" name="BMC Genomics">
        <title>Comparative genomic analysis of human infective Trypanosoma cruzi lineages with the bat-restricted subspecies T. cruzi marinkellei.</title>
        <authorList>
            <person name="Franzen O."/>
            <person name="Talavera-Lopez C."/>
            <person name="Ochaya S."/>
            <person name="Butler C.E."/>
            <person name="Messenger L.A."/>
            <person name="Lewis M.D."/>
            <person name="Llewellyn M.S."/>
            <person name="Marinkelle C.J."/>
            <person name="Tyler K.M."/>
            <person name="Miles M.A."/>
            <person name="Andersson B."/>
        </authorList>
    </citation>
    <scope>NUCLEOTIDE SEQUENCE [LARGE SCALE GENOMIC DNA]</scope>
    <source>
        <strain evidence="2 3">B7</strain>
    </source>
</reference>
<accession>K2NMS3</accession>
<feature type="compositionally biased region" description="Basic residues" evidence="1">
    <location>
        <begin position="1"/>
        <end position="20"/>
    </location>
</feature>
<dbReference type="Proteomes" id="UP000007350">
    <property type="component" value="Unassembled WGS sequence"/>
</dbReference>
<organism evidence="2 3">
    <name type="scientific">Trypanosoma cruzi marinkellei</name>
    <dbReference type="NCBI Taxonomy" id="85056"/>
    <lineage>
        <taxon>Eukaryota</taxon>
        <taxon>Discoba</taxon>
        <taxon>Euglenozoa</taxon>
        <taxon>Kinetoplastea</taxon>
        <taxon>Metakinetoplastina</taxon>
        <taxon>Trypanosomatida</taxon>
        <taxon>Trypanosomatidae</taxon>
        <taxon>Trypanosoma</taxon>
        <taxon>Schizotrypanum</taxon>
    </lineage>
</organism>
<sequence length="254" mass="28805">MRARSARGGPRRGSGRHNAHIQKYAYSGGKRSLRVRRTPTPNPFTPSRFRLARLLLATAGSGQTPGDYSVVFSSGPLYPLWRFFFEPLLLVRFFRVFFPYPLLEAKPKGRKNKREAAPRLCPNASRDVQRGFLSDENCFCCLNLYSHLLLLKKPWANKKSQPHQLPTGGTRRTDDPSIIFLRFATRVWLRLLPAPPLAGKERRPKGVCFAPGLIRLSGGPASKRLRQFLEFAALTRRGRRSPRDQGLSAPLRLE</sequence>
<dbReference type="EMBL" id="AHKC01012427">
    <property type="protein sequence ID" value="EKF30142.1"/>
    <property type="molecule type" value="Genomic_DNA"/>
</dbReference>
<keyword evidence="3" id="KW-1185">Reference proteome</keyword>
<feature type="region of interest" description="Disordered" evidence="1">
    <location>
        <begin position="1"/>
        <end position="21"/>
    </location>
</feature>
<dbReference type="AlphaFoldDB" id="K2NMS3"/>
<proteinExistence type="predicted"/>
<evidence type="ECO:0000256" key="1">
    <source>
        <dbReference type="SAM" id="MobiDB-lite"/>
    </source>
</evidence>
<evidence type="ECO:0000313" key="3">
    <source>
        <dbReference type="Proteomes" id="UP000007350"/>
    </source>
</evidence>
<evidence type="ECO:0000313" key="2">
    <source>
        <dbReference type="EMBL" id="EKF30142.1"/>
    </source>
</evidence>
<gene>
    <name evidence="2" type="ORF">MOQ_006053</name>
</gene>
<protein>
    <submittedName>
        <fullName evidence="2">Uncharacterized protein</fullName>
    </submittedName>
</protein>
<name>K2NMS3_TRYCR</name>